<gene>
    <name evidence="1" type="ordered locus">Tnap_0422</name>
</gene>
<organism evidence="1 2">
    <name type="scientific">Thermotoga petrophila (strain ATCC BAA-489 / DSM 13996 / JCM 10882 / RKU-10)</name>
    <name type="common">Thermotoga naphthophila</name>
    <dbReference type="NCBI Taxonomy" id="590168"/>
    <lineage>
        <taxon>Bacteria</taxon>
        <taxon>Thermotogati</taxon>
        <taxon>Thermotogota</taxon>
        <taxon>Thermotogae</taxon>
        <taxon>Thermotogales</taxon>
        <taxon>Thermotogaceae</taxon>
        <taxon>Thermotoga</taxon>
    </lineage>
</organism>
<dbReference type="HOGENOM" id="CLU_2703631_0_0_0"/>
<dbReference type="Proteomes" id="UP000000940">
    <property type="component" value="Chromosome"/>
</dbReference>
<protein>
    <submittedName>
        <fullName evidence="1">Uncharacterized protein</fullName>
    </submittedName>
</protein>
<dbReference type="EMBL" id="CP001839">
    <property type="protein sequence ID" value="ADA66521.1"/>
    <property type="molecule type" value="Genomic_DNA"/>
</dbReference>
<name>D2C6D5_THEP2</name>
<evidence type="ECO:0000313" key="1">
    <source>
        <dbReference type="EMBL" id="ADA66521.1"/>
    </source>
</evidence>
<accession>D2C6D5</accession>
<dbReference type="AlphaFoldDB" id="D2C6D5"/>
<reference evidence="1 2" key="1">
    <citation type="submission" date="2009-12" db="EMBL/GenBank/DDBJ databases">
        <title>Complete sequence of Thermotoga petrophila RKU-1.</title>
        <authorList>
            <consortium name="US DOE Joint Genome Institute"/>
            <person name="Lucas S."/>
            <person name="Copeland A."/>
            <person name="Lapidus A."/>
            <person name="Glavina del Rio T."/>
            <person name="Dalin E."/>
            <person name="Tice H."/>
            <person name="Bruce D."/>
            <person name="Goodwin L."/>
            <person name="Pitluck S."/>
            <person name="Munk A.C."/>
            <person name="Brettin T."/>
            <person name="Detter J.C."/>
            <person name="Han C."/>
            <person name="Tapia R."/>
            <person name="Larimer F."/>
            <person name="Land M."/>
            <person name="Hauser L."/>
            <person name="Kyrpides N."/>
            <person name="Mikhailova N."/>
            <person name="Nelson K.E."/>
            <person name="Gogarten J.P."/>
            <person name="Noll K.M."/>
        </authorList>
    </citation>
    <scope>NUCLEOTIDE SEQUENCE [LARGE SCALE GENOMIC DNA]</scope>
    <source>
        <strain evidence="2">ATCC BAA-489 / DSM 13996 / JCM 10882 / RKU-10</strain>
    </source>
</reference>
<keyword evidence="2" id="KW-1185">Reference proteome</keyword>
<proteinExistence type="predicted"/>
<sequence>MNEVLTVRDIQVFGYRTRYNMNKKSQLLHELKTTLIRKKYNGKFKVNSVVKIFKKAINRWNTHILVDMLWVSI</sequence>
<evidence type="ECO:0000313" key="2">
    <source>
        <dbReference type="Proteomes" id="UP000000940"/>
    </source>
</evidence>
<dbReference type="KEGG" id="tnp:Tnap_0422"/>